<keyword evidence="3" id="KW-0805">Transcription regulation</keyword>
<reference evidence="8" key="1">
    <citation type="journal article" date="2019" name="Int. J. Syst. Evol. Microbiol.">
        <title>The Global Catalogue of Microorganisms (GCM) 10K type strain sequencing project: providing services to taxonomists for standard genome sequencing and annotation.</title>
        <authorList>
            <consortium name="The Broad Institute Genomics Platform"/>
            <consortium name="The Broad Institute Genome Sequencing Center for Infectious Disease"/>
            <person name="Wu L."/>
            <person name="Ma J."/>
        </authorList>
    </citation>
    <scope>NUCLEOTIDE SEQUENCE [LARGE SCALE GENOMIC DNA]</scope>
    <source>
        <strain evidence="8">CGMCC 1.3240</strain>
    </source>
</reference>
<dbReference type="InterPro" id="IPR027417">
    <property type="entry name" value="P-loop_NTPase"/>
</dbReference>
<dbReference type="InterPro" id="IPR058031">
    <property type="entry name" value="AAA_lid_NorR"/>
</dbReference>
<dbReference type="NCBIfam" id="TIGR00229">
    <property type="entry name" value="sensory_box"/>
    <property type="match status" value="1"/>
</dbReference>
<evidence type="ECO:0000313" key="8">
    <source>
        <dbReference type="Proteomes" id="UP001596047"/>
    </source>
</evidence>
<dbReference type="Gene3D" id="3.40.50.10660">
    <property type="entry name" value="PrpR receptor domain-like"/>
    <property type="match status" value="1"/>
</dbReference>
<dbReference type="InterPro" id="IPR035965">
    <property type="entry name" value="PAS-like_dom_sf"/>
</dbReference>
<dbReference type="InterPro" id="IPR002197">
    <property type="entry name" value="HTH_Fis"/>
</dbReference>
<dbReference type="PROSITE" id="PS50112">
    <property type="entry name" value="PAS"/>
    <property type="match status" value="1"/>
</dbReference>
<dbReference type="PANTHER" id="PTHR32071:SF57">
    <property type="entry name" value="C4-DICARBOXYLATE TRANSPORT TRANSCRIPTIONAL REGULATORY PROTEIN DCTD"/>
    <property type="match status" value="1"/>
</dbReference>
<evidence type="ECO:0000256" key="1">
    <source>
        <dbReference type="ARBA" id="ARBA00022741"/>
    </source>
</evidence>
<accession>A0ABW0W7B8</accession>
<dbReference type="InterPro" id="IPR010524">
    <property type="entry name" value="Sig_transdc_resp-reg_PrpR_N"/>
</dbReference>
<dbReference type="PANTHER" id="PTHR32071">
    <property type="entry name" value="TRANSCRIPTIONAL REGULATORY PROTEIN"/>
    <property type="match status" value="1"/>
</dbReference>
<protein>
    <submittedName>
        <fullName evidence="7">PrpR N-terminal domain-containing protein</fullName>
    </submittedName>
</protein>
<dbReference type="CDD" id="cd00130">
    <property type="entry name" value="PAS"/>
    <property type="match status" value="1"/>
</dbReference>
<dbReference type="Gene3D" id="3.30.450.20">
    <property type="entry name" value="PAS domain"/>
    <property type="match status" value="1"/>
</dbReference>
<dbReference type="Gene3D" id="1.10.10.60">
    <property type="entry name" value="Homeodomain-like"/>
    <property type="match status" value="1"/>
</dbReference>
<dbReference type="PROSITE" id="PS50045">
    <property type="entry name" value="SIGMA54_INTERACT_4"/>
    <property type="match status" value="1"/>
</dbReference>
<dbReference type="SUPFAM" id="SSF159800">
    <property type="entry name" value="PrpR receptor domain-like"/>
    <property type="match status" value="1"/>
</dbReference>
<keyword evidence="1" id="KW-0547">Nucleotide-binding</keyword>
<dbReference type="Pfam" id="PF25601">
    <property type="entry name" value="AAA_lid_14"/>
    <property type="match status" value="1"/>
</dbReference>
<evidence type="ECO:0000259" key="5">
    <source>
        <dbReference type="PROSITE" id="PS50045"/>
    </source>
</evidence>
<keyword evidence="4" id="KW-0804">Transcription</keyword>
<dbReference type="InterPro" id="IPR013767">
    <property type="entry name" value="PAS_fold"/>
</dbReference>
<dbReference type="InterPro" id="IPR002078">
    <property type="entry name" value="Sigma_54_int"/>
</dbReference>
<evidence type="ECO:0000256" key="4">
    <source>
        <dbReference type="ARBA" id="ARBA00023163"/>
    </source>
</evidence>
<organism evidence="7 8">
    <name type="scientific">Paenibacillus solisilvae</name>
    <dbReference type="NCBI Taxonomy" id="2486751"/>
    <lineage>
        <taxon>Bacteria</taxon>
        <taxon>Bacillati</taxon>
        <taxon>Bacillota</taxon>
        <taxon>Bacilli</taxon>
        <taxon>Bacillales</taxon>
        <taxon>Paenibacillaceae</taxon>
        <taxon>Paenibacillus</taxon>
    </lineage>
</organism>
<evidence type="ECO:0000256" key="2">
    <source>
        <dbReference type="ARBA" id="ARBA00022840"/>
    </source>
</evidence>
<name>A0ABW0W7B8_9BACL</name>
<dbReference type="SUPFAM" id="SSF46689">
    <property type="entry name" value="Homeodomain-like"/>
    <property type="match status" value="1"/>
</dbReference>
<dbReference type="Pfam" id="PF02954">
    <property type="entry name" value="HTH_8"/>
    <property type="match status" value="1"/>
</dbReference>
<dbReference type="Pfam" id="PF06506">
    <property type="entry name" value="PrpR_N"/>
    <property type="match status" value="1"/>
</dbReference>
<dbReference type="SUPFAM" id="SSF52540">
    <property type="entry name" value="P-loop containing nucleoside triphosphate hydrolases"/>
    <property type="match status" value="1"/>
</dbReference>
<evidence type="ECO:0000256" key="3">
    <source>
        <dbReference type="ARBA" id="ARBA00023015"/>
    </source>
</evidence>
<dbReference type="SMART" id="SM00091">
    <property type="entry name" value="PAS"/>
    <property type="match status" value="1"/>
</dbReference>
<feature type="domain" description="Sigma-54 factor interaction" evidence="5">
    <location>
        <begin position="321"/>
        <end position="530"/>
    </location>
</feature>
<dbReference type="InterPro" id="IPR009057">
    <property type="entry name" value="Homeodomain-like_sf"/>
</dbReference>
<proteinExistence type="predicted"/>
<dbReference type="Gene3D" id="3.40.50.2300">
    <property type="match status" value="1"/>
</dbReference>
<dbReference type="Proteomes" id="UP001596047">
    <property type="component" value="Unassembled WGS sequence"/>
</dbReference>
<dbReference type="InterPro" id="IPR000014">
    <property type="entry name" value="PAS"/>
</dbReference>
<dbReference type="Gene3D" id="3.40.50.300">
    <property type="entry name" value="P-loop containing nucleotide triphosphate hydrolases"/>
    <property type="match status" value="1"/>
</dbReference>
<comment type="caution">
    <text evidence="7">The sequence shown here is derived from an EMBL/GenBank/DDBJ whole genome shotgun (WGS) entry which is preliminary data.</text>
</comment>
<sequence>MKIKVLAIAPYPGLKGLLESISLEDSRIEMDIEVADLQNAIPIVDGTKGQSYDVILSRGGTSSVIRQHVSTPVVDIPVSGYDILRVLTLVKDSNTKVAIIGFPNICRGAAAVSSLLDFEIPIYSIEHESEAHASLQKAFEHGVKIVLGDAITVRTAEEMGYNGILITSGRESVLEALSEVKRIYDVILKAQENERFFEHILEHHRTGVLALDNRGVIRYANHAASLLLGYDNSVMRGMNLAGIDPAWGRYLEEVSKSDVTSVNKQKTKWFHKRQLKIEIVVPSIAIEHTYLVYMYPQENSVKNPVSSVFEVSDRIATFAQVIGSSFIIQQTIKRAKALAQTDKPIWITGEAGSGKRLFSQAIHSASKQNSDGLYVLPCSTLTETEQESILFGTDIAPGLLYMESVGTICLQEIQHVSQDLQRKLLAAVQAGTHTHLIVTSLLSIKILLKKEEMLKDFVKLFADTSLHLPPLRERLEDIGEIARVLIANYNSRHGKQIVGIRQEVLEEDLLQKLWPGNIHQLKIVLECMLSVTNGNYIGIKEAREGWLKVKETLQTEAASHSVLLNLSGTWEEIEKRVLWEILQNEGMNQSKTANRLGINRSTLWRKLKNMLQY</sequence>
<gene>
    <name evidence="7" type="ORF">ACFPYJ_30355</name>
</gene>
<dbReference type="EMBL" id="JBHSOW010000121">
    <property type="protein sequence ID" value="MFC5653343.1"/>
    <property type="molecule type" value="Genomic_DNA"/>
</dbReference>
<dbReference type="Pfam" id="PF00989">
    <property type="entry name" value="PAS"/>
    <property type="match status" value="1"/>
</dbReference>
<dbReference type="SUPFAM" id="SSF55785">
    <property type="entry name" value="PYP-like sensor domain (PAS domain)"/>
    <property type="match status" value="1"/>
</dbReference>
<keyword evidence="8" id="KW-1185">Reference proteome</keyword>
<keyword evidence="2" id="KW-0067">ATP-binding</keyword>
<feature type="domain" description="PAS" evidence="6">
    <location>
        <begin position="193"/>
        <end position="240"/>
    </location>
</feature>
<evidence type="ECO:0000259" key="6">
    <source>
        <dbReference type="PROSITE" id="PS50112"/>
    </source>
</evidence>
<dbReference type="Pfam" id="PF00158">
    <property type="entry name" value="Sigma54_activat"/>
    <property type="match status" value="1"/>
</dbReference>
<dbReference type="Gene3D" id="1.10.8.60">
    <property type="match status" value="1"/>
</dbReference>
<evidence type="ECO:0000313" key="7">
    <source>
        <dbReference type="EMBL" id="MFC5653343.1"/>
    </source>
</evidence>
<dbReference type="RefSeq" id="WP_379191995.1">
    <property type="nucleotide sequence ID" value="NZ_JBHSOW010000121.1"/>
</dbReference>